<gene>
    <name evidence="2" type="ORF">GMBLW1_21320</name>
</gene>
<organism evidence="2">
    <name type="scientific">Tuwongella immobilis</name>
    <dbReference type="NCBI Taxonomy" id="692036"/>
    <lineage>
        <taxon>Bacteria</taxon>
        <taxon>Pseudomonadati</taxon>
        <taxon>Planctomycetota</taxon>
        <taxon>Planctomycetia</taxon>
        <taxon>Gemmatales</taxon>
        <taxon>Gemmataceae</taxon>
        <taxon>Tuwongella</taxon>
    </lineage>
</organism>
<protein>
    <submittedName>
        <fullName evidence="2">Uncharacterized protein</fullName>
    </submittedName>
</protein>
<accession>A0A6C2YJS4</accession>
<dbReference type="EMBL" id="LR593887">
    <property type="protein sequence ID" value="VTR99573.1"/>
    <property type="molecule type" value="Genomic_DNA"/>
</dbReference>
<dbReference type="KEGG" id="tim:GMBLW1_21320"/>
<dbReference type="EMBL" id="LR586016">
    <property type="protein sequence ID" value="VIP01828.1"/>
    <property type="molecule type" value="Genomic_DNA"/>
</dbReference>
<keyword evidence="3" id="KW-1185">Reference proteome</keyword>
<dbReference type="AlphaFoldDB" id="A0A6C2YJS4"/>
<proteinExistence type="predicted"/>
<reference evidence="2" key="1">
    <citation type="submission" date="2019-04" db="EMBL/GenBank/DDBJ databases">
        <authorList>
            <consortium name="Science for Life Laboratories"/>
        </authorList>
    </citation>
    <scope>NUCLEOTIDE SEQUENCE</scope>
    <source>
        <strain evidence="2">MBLW1</strain>
    </source>
</reference>
<feature type="compositionally biased region" description="Basic and acidic residues" evidence="1">
    <location>
        <begin position="11"/>
        <end position="20"/>
    </location>
</feature>
<feature type="region of interest" description="Disordered" evidence="1">
    <location>
        <begin position="1"/>
        <end position="20"/>
    </location>
</feature>
<dbReference type="Proteomes" id="UP000464378">
    <property type="component" value="Chromosome"/>
</dbReference>
<evidence type="ECO:0000313" key="2">
    <source>
        <dbReference type="EMBL" id="VIP01828.1"/>
    </source>
</evidence>
<sequence length="233" mass="26874">MDEIELPQQNERVDRSRYPKPDYSVDDERIRIINTTVSGLVLDLGTRKYSDVIKWGAYVSDSVFHLHDSSKCHFYCATLERCRLVAITPQTDPNWGNLHCIDCIFEGVFRYCLFGRASTVKCHHTPLTRIQHCDFSHARLDNCIFLDIDVNSVVWPKQPHIIIHEPWRHAASILGISSKQSLLGFLQDLALANSDLTVRALSLDWLITNKLGERDLDEFVNSCRKLDFIRVNF</sequence>
<evidence type="ECO:0000256" key="1">
    <source>
        <dbReference type="SAM" id="MobiDB-lite"/>
    </source>
</evidence>
<name>A0A6C2YJS4_9BACT</name>
<evidence type="ECO:0000313" key="3">
    <source>
        <dbReference type="Proteomes" id="UP000464378"/>
    </source>
</evidence>
<dbReference type="InParanoid" id="A0A6C2YJS4"/>